<dbReference type="Proteomes" id="UP000254304">
    <property type="component" value="Unassembled WGS sequence"/>
</dbReference>
<gene>
    <name evidence="1" type="ORF">NCTC12157_03026</name>
</gene>
<reference evidence="1 2" key="1">
    <citation type="submission" date="2018-06" db="EMBL/GenBank/DDBJ databases">
        <authorList>
            <consortium name="Pathogen Informatics"/>
            <person name="Doyle S."/>
        </authorList>
    </citation>
    <scope>NUCLEOTIDE SEQUENCE [LARGE SCALE GENOMIC DNA]</scope>
    <source>
        <strain evidence="1 2">NCTC12157</strain>
    </source>
</reference>
<accession>A0A377NEC4</accession>
<evidence type="ECO:0000313" key="1">
    <source>
        <dbReference type="EMBL" id="STQ45295.1"/>
    </source>
</evidence>
<proteinExistence type="predicted"/>
<dbReference type="EMBL" id="UGGO01000001">
    <property type="protein sequence ID" value="STQ45295.1"/>
    <property type="molecule type" value="Genomic_DNA"/>
</dbReference>
<organism evidence="1 2">
    <name type="scientific">Ewingella americana</name>
    <dbReference type="NCBI Taxonomy" id="41202"/>
    <lineage>
        <taxon>Bacteria</taxon>
        <taxon>Pseudomonadati</taxon>
        <taxon>Pseudomonadota</taxon>
        <taxon>Gammaproteobacteria</taxon>
        <taxon>Enterobacterales</taxon>
        <taxon>Yersiniaceae</taxon>
        <taxon>Ewingella</taxon>
    </lineage>
</organism>
<protein>
    <submittedName>
        <fullName evidence="1">Uncharacterized protein</fullName>
    </submittedName>
</protein>
<name>A0A377NEC4_9GAMM</name>
<evidence type="ECO:0000313" key="2">
    <source>
        <dbReference type="Proteomes" id="UP000254304"/>
    </source>
</evidence>
<dbReference type="AlphaFoldDB" id="A0A377NEC4"/>
<sequence length="43" mass="4787">MFITPESDVSADVALLRGGFLLRIKCPNINDKSLCKTQGFYHS</sequence>